<feature type="compositionally biased region" description="Polar residues" evidence="5">
    <location>
        <begin position="879"/>
        <end position="894"/>
    </location>
</feature>
<dbReference type="Gene3D" id="3.30.920.20">
    <property type="entry name" value="Gas2-like domain"/>
    <property type="match status" value="1"/>
</dbReference>
<evidence type="ECO:0000259" key="6">
    <source>
        <dbReference type="PROSITE" id="PS50021"/>
    </source>
</evidence>
<feature type="compositionally biased region" description="Polar residues" evidence="5">
    <location>
        <begin position="821"/>
        <end position="832"/>
    </location>
</feature>
<dbReference type="Gene3D" id="1.10.418.10">
    <property type="entry name" value="Calponin-like domain"/>
    <property type="match status" value="1"/>
</dbReference>
<keyword evidence="3" id="KW-0206">Cytoskeleton</keyword>
<dbReference type="PANTHER" id="PTHR46756">
    <property type="entry name" value="TRANSGELIN"/>
    <property type="match status" value="1"/>
</dbReference>
<comment type="similarity">
    <text evidence="4">Belongs to the GAS2 family.</text>
</comment>
<keyword evidence="8" id="KW-1185">Reference proteome</keyword>
<evidence type="ECO:0000313" key="9">
    <source>
        <dbReference type="RefSeq" id="XP_052126124.1"/>
    </source>
</evidence>
<dbReference type="SMART" id="SM00243">
    <property type="entry name" value="GAS2"/>
    <property type="match status" value="1"/>
</dbReference>
<dbReference type="PROSITE" id="PS51460">
    <property type="entry name" value="GAR"/>
    <property type="match status" value="1"/>
</dbReference>
<dbReference type="RefSeq" id="XP_052126124.1">
    <property type="nucleotide sequence ID" value="XM_052270164.1"/>
</dbReference>
<dbReference type="GO" id="GO:0031110">
    <property type="term" value="P:regulation of microtubule polymerization or depolymerization"/>
    <property type="evidence" value="ECO:0007669"/>
    <property type="project" value="TreeGrafter"/>
</dbReference>
<dbReference type="GO" id="GO:0001578">
    <property type="term" value="P:microtubule bundle formation"/>
    <property type="evidence" value="ECO:0007669"/>
    <property type="project" value="TreeGrafter"/>
</dbReference>
<dbReference type="GeneID" id="113208510"/>
<dbReference type="Pfam" id="PF02187">
    <property type="entry name" value="GAS2"/>
    <property type="match status" value="1"/>
</dbReference>
<evidence type="ECO:0000256" key="2">
    <source>
        <dbReference type="ARBA" id="ARBA00022490"/>
    </source>
</evidence>
<dbReference type="OrthoDB" id="206130at2759"/>
<feature type="region of interest" description="Disordered" evidence="5">
    <location>
        <begin position="195"/>
        <end position="220"/>
    </location>
</feature>
<feature type="domain" description="Calponin-homology (CH)" evidence="6">
    <location>
        <begin position="20"/>
        <end position="164"/>
    </location>
</feature>
<gene>
    <name evidence="9" type="primary">LOC113208510</name>
</gene>
<dbReference type="InterPro" id="IPR001715">
    <property type="entry name" value="CH_dom"/>
</dbReference>
<protein>
    <submittedName>
        <fullName evidence="9">GAS2-like protein pickled eggs isoform X1</fullName>
    </submittedName>
</protein>
<feature type="compositionally biased region" description="Low complexity" evidence="5">
    <location>
        <begin position="791"/>
        <end position="807"/>
    </location>
</feature>
<keyword evidence="2" id="KW-0963">Cytoplasm</keyword>
<sequence length="996" mass="107082">MALLEARPYRPFKSSEEYLYAMKEDLAEWLNALYPGLDLGVDNFLDRLETGVLLCKHANAVRQSALDYVSRRQARGRPLTASASTSGGGLALALALSLRGEVRYLAAAKPGTFFARDNVSNFIAWCRKDLGVIECLLFETEDLIARKNEKHVILCLLEVARRGAKMGMLAPMLVQLEREIDREIALEARAQQRTDLVQEEGMEDSDEDDDDDDDDMDNRFLGPMPQIITNDLKSLDEMVRELVERCQCPTQFPMIRVSEGKYRIGDTKVLIFVRVLRSHVMVRVGGGWDTLSHYLDKHDPCRCRSLRRPCHHNVPSCFSHRAPVSAKLVLKNQGSLELNSAHVHYERSPPRTRRSSASSVSSGGRPDMGCLPVPTVAGYPGSPSSTLQQATRSPRNRSRSPTPGRRGQSTGAAKVNGVAPCGPGLSPTLAASTASSRARSRSPADPNPNVYSHVNGSALGVPGEPSRSRSRSPTPRRSSAVSTVSTNGNLGVPAAQRARPRDRSASPNSLASPVLPRRGSTRIHKSATTSAIVEPVDDADFPRAHRLVRPRSPSPGHAWSARAEPVMEVGRIVDVVPADAAPQPSPAQLVQPAVTTTTVVVTSGGDSGSEVGSDEGYRSLGVATTPPAGEKRSIIAGVRDNEAGDIHEEPSTRESSCSDLSASGDVLNANIPAPGTPRSVRRNQTGIPAPTSRPGSRPSSRPGSRPASRPSSRPGSRATSRDRGDYDIEEAIGQPRRMAELGGTTCGGFYAKAAPGPGGRRRSSGSEDLEAVAGGLRRLQAAREASVPTTAPSAQPARSGRSRSASADHTQQAGAHRINGLSHQQLAGQQLAPQRRSSSSAGAGSWGAGRKPRPSLTPDTFTRGTPQRASLPARGRASRPQSRQSNGNVLPQTNNISPILEQILKGSDLQDDAKVLQKMKDIIQHYAAIVDEKLAREEEEEQLDFTSAWVRGLPSQQQQQLQQQGQQARVTPRKDVHPQGTTSRIPAPVAAGKHRV</sequence>
<feature type="region of interest" description="Disordered" evidence="5">
    <location>
        <begin position="954"/>
        <end position="996"/>
    </location>
</feature>
<dbReference type="GO" id="GO:0001725">
    <property type="term" value="C:stress fiber"/>
    <property type="evidence" value="ECO:0007669"/>
    <property type="project" value="TreeGrafter"/>
</dbReference>
<dbReference type="GO" id="GO:0008017">
    <property type="term" value="F:microtubule binding"/>
    <property type="evidence" value="ECO:0007669"/>
    <property type="project" value="InterPro"/>
</dbReference>
<dbReference type="InterPro" id="IPR003108">
    <property type="entry name" value="GAR_dom"/>
</dbReference>
<evidence type="ECO:0000256" key="3">
    <source>
        <dbReference type="ARBA" id="ARBA00023212"/>
    </source>
</evidence>
<feature type="domain" description="GAR" evidence="7">
    <location>
        <begin position="230"/>
        <end position="302"/>
    </location>
</feature>
<evidence type="ECO:0000256" key="5">
    <source>
        <dbReference type="SAM" id="MobiDB-lite"/>
    </source>
</evidence>
<dbReference type="Proteomes" id="UP000504606">
    <property type="component" value="Unplaced"/>
</dbReference>
<dbReference type="SMART" id="SM00033">
    <property type="entry name" value="CH"/>
    <property type="match status" value="1"/>
</dbReference>
<dbReference type="AlphaFoldDB" id="A0A9C6WZK0"/>
<dbReference type="Pfam" id="PF00307">
    <property type="entry name" value="CH"/>
    <property type="match status" value="1"/>
</dbReference>
<dbReference type="PROSITE" id="PS50021">
    <property type="entry name" value="CH"/>
    <property type="match status" value="1"/>
</dbReference>
<feature type="compositionally biased region" description="Polar residues" evidence="5">
    <location>
        <begin position="857"/>
        <end position="868"/>
    </location>
</feature>
<dbReference type="GO" id="GO:0051015">
    <property type="term" value="F:actin filament binding"/>
    <property type="evidence" value="ECO:0007669"/>
    <property type="project" value="TreeGrafter"/>
</dbReference>
<dbReference type="InterPro" id="IPR036534">
    <property type="entry name" value="GAR_dom_sf"/>
</dbReference>
<dbReference type="CDD" id="cd21268">
    <property type="entry name" value="CH_GAS2L1_2"/>
    <property type="match status" value="1"/>
</dbReference>
<evidence type="ECO:0000256" key="1">
    <source>
        <dbReference type="ARBA" id="ARBA00004245"/>
    </source>
</evidence>
<dbReference type="GO" id="GO:0005737">
    <property type="term" value="C:cytoplasm"/>
    <property type="evidence" value="ECO:0007669"/>
    <property type="project" value="TreeGrafter"/>
</dbReference>
<dbReference type="GO" id="GO:1904825">
    <property type="term" value="P:protein localization to microtubule plus-end"/>
    <property type="evidence" value="ECO:0007669"/>
    <property type="project" value="TreeGrafter"/>
</dbReference>
<evidence type="ECO:0000313" key="8">
    <source>
        <dbReference type="Proteomes" id="UP000504606"/>
    </source>
</evidence>
<evidence type="ECO:0000256" key="4">
    <source>
        <dbReference type="ARBA" id="ARBA00038441"/>
    </source>
</evidence>
<comment type="subcellular location">
    <subcellularLocation>
        <location evidence="1">Cytoplasm</location>
        <location evidence="1">Cytoskeleton</location>
    </subcellularLocation>
</comment>
<feature type="compositionally biased region" description="Polar residues" evidence="5">
    <location>
        <begin position="480"/>
        <end position="489"/>
    </location>
</feature>
<dbReference type="SUPFAM" id="SSF143575">
    <property type="entry name" value="GAS2 domain-like"/>
    <property type="match status" value="1"/>
</dbReference>
<feature type="compositionally biased region" description="Low complexity" evidence="5">
    <location>
        <begin position="956"/>
        <end position="967"/>
    </location>
</feature>
<dbReference type="GO" id="GO:0005884">
    <property type="term" value="C:actin filament"/>
    <property type="evidence" value="ECO:0007669"/>
    <property type="project" value="TreeGrafter"/>
</dbReference>
<dbReference type="GO" id="GO:0008093">
    <property type="term" value="F:cytoskeletal anchor activity"/>
    <property type="evidence" value="ECO:0007669"/>
    <property type="project" value="TreeGrafter"/>
</dbReference>
<name>A0A9C6WZK0_FRAOC</name>
<proteinExistence type="inferred from homology"/>
<dbReference type="SUPFAM" id="SSF47576">
    <property type="entry name" value="Calponin-homology domain, CH-domain"/>
    <property type="match status" value="1"/>
</dbReference>
<accession>A0A9C6WZK0</accession>
<dbReference type="InterPro" id="IPR036872">
    <property type="entry name" value="CH_dom_sf"/>
</dbReference>
<dbReference type="PANTHER" id="PTHR46756:SF18">
    <property type="entry name" value="GAS2-LIKE PROTEIN PICKLED EGGS"/>
    <property type="match status" value="1"/>
</dbReference>
<dbReference type="KEGG" id="foc:113208510"/>
<dbReference type="GO" id="GO:0051764">
    <property type="term" value="P:actin crosslink formation"/>
    <property type="evidence" value="ECO:0007669"/>
    <property type="project" value="TreeGrafter"/>
</dbReference>
<feature type="region of interest" description="Disordered" evidence="5">
    <location>
        <begin position="343"/>
        <end position="531"/>
    </location>
</feature>
<dbReference type="GO" id="GO:0035371">
    <property type="term" value="C:microtubule plus-end"/>
    <property type="evidence" value="ECO:0007669"/>
    <property type="project" value="TreeGrafter"/>
</dbReference>
<organism evidence="8 9">
    <name type="scientific">Frankliniella occidentalis</name>
    <name type="common">Western flower thrips</name>
    <name type="synonym">Euthrips occidentalis</name>
    <dbReference type="NCBI Taxonomy" id="133901"/>
    <lineage>
        <taxon>Eukaryota</taxon>
        <taxon>Metazoa</taxon>
        <taxon>Ecdysozoa</taxon>
        <taxon>Arthropoda</taxon>
        <taxon>Hexapoda</taxon>
        <taxon>Insecta</taxon>
        <taxon>Pterygota</taxon>
        <taxon>Neoptera</taxon>
        <taxon>Paraneoptera</taxon>
        <taxon>Thysanoptera</taxon>
        <taxon>Terebrantia</taxon>
        <taxon>Thripoidea</taxon>
        <taxon>Thripidae</taxon>
        <taxon>Frankliniella</taxon>
    </lineage>
</organism>
<reference evidence="9" key="1">
    <citation type="submission" date="2025-08" db="UniProtKB">
        <authorList>
            <consortium name="RefSeq"/>
        </authorList>
    </citation>
    <scope>IDENTIFICATION</scope>
    <source>
        <tissue evidence="9">Whole organism</tissue>
    </source>
</reference>
<feature type="compositionally biased region" description="Low complexity" evidence="5">
    <location>
        <begin position="355"/>
        <end position="365"/>
    </location>
</feature>
<feature type="compositionally biased region" description="Basic and acidic residues" evidence="5">
    <location>
        <begin position="629"/>
        <end position="652"/>
    </location>
</feature>
<evidence type="ECO:0000259" key="7">
    <source>
        <dbReference type="PROSITE" id="PS51460"/>
    </source>
</evidence>
<feature type="compositionally biased region" description="Low complexity" evidence="5">
    <location>
        <begin position="425"/>
        <end position="444"/>
    </location>
</feature>
<feature type="region of interest" description="Disordered" evidence="5">
    <location>
        <begin position="604"/>
        <end position="894"/>
    </location>
</feature>
<feature type="compositionally biased region" description="Low complexity" evidence="5">
    <location>
        <begin position="688"/>
        <end position="718"/>
    </location>
</feature>
<feature type="compositionally biased region" description="Acidic residues" evidence="5">
    <location>
        <begin position="197"/>
        <end position="216"/>
    </location>
</feature>